<organism evidence="3 4">
    <name type="scientific">Lentinula lateritia</name>
    <dbReference type="NCBI Taxonomy" id="40482"/>
    <lineage>
        <taxon>Eukaryota</taxon>
        <taxon>Fungi</taxon>
        <taxon>Dikarya</taxon>
        <taxon>Basidiomycota</taxon>
        <taxon>Agaricomycotina</taxon>
        <taxon>Agaricomycetes</taxon>
        <taxon>Agaricomycetidae</taxon>
        <taxon>Agaricales</taxon>
        <taxon>Marasmiineae</taxon>
        <taxon>Omphalotaceae</taxon>
        <taxon>Lentinula</taxon>
    </lineage>
</organism>
<evidence type="ECO:0000313" key="4">
    <source>
        <dbReference type="Proteomes" id="UP001150238"/>
    </source>
</evidence>
<name>A0A9W9DXA2_9AGAR</name>
<dbReference type="Gene3D" id="1.10.150.60">
    <property type="entry name" value="ARID DNA-binding domain"/>
    <property type="match status" value="1"/>
</dbReference>
<feature type="compositionally biased region" description="Polar residues" evidence="1">
    <location>
        <begin position="261"/>
        <end position="274"/>
    </location>
</feature>
<dbReference type="InterPro" id="IPR001606">
    <property type="entry name" value="ARID_dom"/>
</dbReference>
<evidence type="ECO:0000313" key="3">
    <source>
        <dbReference type="EMBL" id="KAJ4489416.1"/>
    </source>
</evidence>
<dbReference type="CDD" id="cd16100">
    <property type="entry name" value="ARID"/>
    <property type="match status" value="1"/>
</dbReference>
<evidence type="ECO:0000256" key="1">
    <source>
        <dbReference type="SAM" id="MobiDB-lite"/>
    </source>
</evidence>
<dbReference type="InterPro" id="IPR036431">
    <property type="entry name" value="ARID_dom_sf"/>
</dbReference>
<gene>
    <name evidence="3" type="ORF">C8J55DRAFT_450495</name>
</gene>
<dbReference type="AlphaFoldDB" id="A0A9W9DXA2"/>
<feature type="region of interest" description="Disordered" evidence="1">
    <location>
        <begin position="243"/>
        <end position="295"/>
    </location>
</feature>
<feature type="compositionally biased region" description="Low complexity" evidence="1">
    <location>
        <begin position="362"/>
        <end position="377"/>
    </location>
</feature>
<feature type="region of interest" description="Disordered" evidence="1">
    <location>
        <begin position="360"/>
        <end position="385"/>
    </location>
</feature>
<dbReference type="SUPFAM" id="SSF46774">
    <property type="entry name" value="ARID-like"/>
    <property type="match status" value="1"/>
</dbReference>
<feature type="domain" description="ARID" evidence="2">
    <location>
        <begin position="95"/>
        <end position="233"/>
    </location>
</feature>
<feature type="region of interest" description="Disordered" evidence="1">
    <location>
        <begin position="39"/>
        <end position="95"/>
    </location>
</feature>
<dbReference type="GO" id="GO:0003677">
    <property type="term" value="F:DNA binding"/>
    <property type="evidence" value="ECO:0007669"/>
    <property type="project" value="InterPro"/>
</dbReference>
<dbReference type="Proteomes" id="UP001150238">
    <property type="component" value="Unassembled WGS sequence"/>
</dbReference>
<dbReference type="Pfam" id="PF01388">
    <property type="entry name" value="ARID"/>
    <property type="match status" value="1"/>
</dbReference>
<evidence type="ECO:0000259" key="2">
    <source>
        <dbReference type="PROSITE" id="PS51011"/>
    </source>
</evidence>
<dbReference type="PROSITE" id="PS51011">
    <property type="entry name" value="ARID"/>
    <property type="match status" value="1"/>
</dbReference>
<reference evidence="3" key="1">
    <citation type="submission" date="2022-08" db="EMBL/GenBank/DDBJ databases">
        <authorList>
            <consortium name="DOE Joint Genome Institute"/>
            <person name="Min B."/>
            <person name="Riley R."/>
            <person name="Sierra-Patev S."/>
            <person name="Naranjo-Ortiz M."/>
            <person name="Looney B."/>
            <person name="Konkel Z."/>
            <person name="Slot J.C."/>
            <person name="Sakamoto Y."/>
            <person name="Steenwyk J.L."/>
            <person name="Rokas A."/>
            <person name="Carro J."/>
            <person name="Camarero S."/>
            <person name="Ferreira P."/>
            <person name="Molpeceres G."/>
            <person name="Ruiz-Duenas F.J."/>
            <person name="Serrano A."/>
            <person name="Henrissat B."/>
            <person name="Drula E."/>
            <person name="Hughes K.W."/>
            <person name="Mata J.L."/>
            <person name="Ishikawa N.K."/>
            <person name="Vargas-Isla R."/>
            <person name="Ushijima S."/>
            <person name="Smith C.A."/>
            <person name="Ahrendt S."/>
            <person name="Andreopoulos W."/>
            <person name="He G."/>
            <person name="Labutti K."/>
            <person name="Lipzen A."/>
            <person name="Ng V."/>
            <person name="Sandor L."/>
            <person name="Barry K."/>
            <person name="Martinez A.T."/>
            <person name="Xiao Y."/>
            <person name="Gibbons J.G."/>
            <person name="Terashima K."/>
            <person name="Hibbett D.S."/>
            <person name="Grigoriev I.V."/>
        </authorList>
    </citation>
    <scope>NUCLEOTIDE SEQUENCE</scope>
    <source>
        <strain evidence="3">Sp2 HRB7682 ss15</strain>
    </source>
</reference>
<protein>
    <recommendedName>
        <fullName evidence="2">ARID domain-containing protein</fullName>
    </recommendedName>
</protein>
<sequence>MLSQNELSSGSSSTFPFDTALLDAAQAKQMAALTAVGQARTAQGNMRPSNGGGNSGSFLGGIPPGHNNFQNQPLFERSMSQNPAPRPSQPSNTFKEKSSNFIFSLATVFAKRNQPLPPSLTGIPTPTYDPINSPFKDIEPGSEHGSFRLAGKDINIFHLWTMIWHRGGMGNVCNSCLLARPFLALIFFITPQVGKDNNAWAAILQVFDIPESALPTLVQIYSKILLPFESMYRQNLMEQQKKAQAMRQAAASSTTSANNQHPPTSTNIVAQQRGSGMGFPPSQPPSSSVPSSTMQISTGLPPIDGGSAILDGPTLDQDLQGLKRKLEQEEEVKRTRQKTETVDSVLPAGSASDQAFVGPSDANPGPTAQAPTPATMTGHPRTRQELSRRKIEYKPLVRDIETYGGRDLKQVEVELHHSNRRPLRDINDWGTIDIDALTLSIRSKLSTELSYALTTLTLLSTMKGQTPTSGFPINNCPDLFEEILDLVEDLAFDDVTDSPEAINLQDNPHIVTNRELVDVVYELETQPFAVLERRQGSKHPDLGPRQRPANLILTVINIIRNLSVFGDNVPFLANQPRLLDLLLRVCGVSEKASSYVPTSLVLSLTDCLAIRKDVLYILSLLAPAIRLPEGTTSLTTVRRIYNLIASYLVDPTEAVSPIACVQLAGVPLGGNMRPPSLADVALEVFTRLAHSDGNRLVFSKAVSRPSLWCLFVSLVHRLPLQDLDFQLTSREIWLSYVEKIVMALYTLGFIFPPELKSRAKTDRSLGFKNVMMRIIQKLFVQNGADSRQFFMIIVRRIIETLKIIDDAEDSFDNTKGVVSTLSFGMGYGEVGENDIERGTGLLGGYTDIGWNILLCREVQHDDVMFSELESLIRIEY</sequence>
<comment type="caution">
    <text evidence="3">The sequence shown here is derived from an EMBL/GenBank/DDBJ whole genome shotgun (WGS) entry which is preliminary data.</text>
</comment>
<reference evidence="3" key="2">
    <citation type="journal article" date="2023" name="Proc. Natl. Acad. Sci. U.S.A.">
        <title>A global phylogenomic analysis of the shiitake genus Lentinula.</title>
        <authorList>
            <person name="Sierra-Patev S."/>
            <person name="Min B."/>
            <person name="Naranjo-Ortiz M."/>
            <person name="Looney B."/>
            <person name="Konkel Z."/>
            <person name="Slot J.C."/>
            <person name="Sakamoto Y."/>
            <person name="Steenwyk J.L."/>
            <person name="Rokas A."/>
            <person name="Carro J."/>
            <person name="Camarero S."/>
            <person name="Ferreira P."/>
            <person name="Molpeceres G."/>
            <person name="Ruiz-Duenas F.J."/>
            <person name="Serrano A."/>
            <person name="Henrissat B."/>
            <person name="Drula E."/>
            <person name="Hughes K.W."/>
            <person name="Mata J.L."/>
            <person name="Ishikawa N.K."/>
            <person name="Vargas-Isla R."/>
            <person name="Ushijima S."/>
            <person name="Smith C.A."/>
            <person name="Donoghue J."/>
            <person name="Ahrendt S."/>
            <person name="Andreopoulos W."/>
            <person name="He G."/>
            <person name="LaButti K."/>
            <person name="Lipzen A."/>
            <person name="Ng V."/>
            <person name="Riley R."/>
            <person name="Sandor L."/>
            <person name="Barry K."/>
            <person name="Martinez A.T."/>
            <person name="Xiao Y."/>
            <person name="Gibbons J.G."/>
            <person name="Terashima K."/>
            <person name="Grigoriev I.V."/>
            <person name="Hibbett D."/>
        </authorList>
    </citation>
    <scope>NUCLEOTIDE SEQUENCE</scope>
    <source>
        <strain evidence="3">Sp2 HRB7682 ss15</strain>
    </source>
</reference>
<feature type="compositionally biased region" description="Low complexity" evidence="1">
    <location>
        <begin position="243"/>
        <end position="260"/>
    </location>
</feature>
<accession>A0A9W9DXA2</accession>
<feature type="compositionally biased region" description="Polar residues" evidence="1">
    <location>
        <begin position="67"/>
        <end position="93"/>
    </location>
</feature>
<feature type="compositionally biased region" description="Gly residues" evidence="1">
    <location>
        <begin position="50"/>
        <end position="63"/>
    </location>
</feature>
<proteinExistence type="predicted"/>
<dbReference type="EMBL" id="JANVFS010000007">
    <property type="protein sequence ID" value="KAJ4489416.1"/>
    <property type="molecule type" value="Genomic_DNA"/>
</dbReference>